<gene>
    <name evidence="2" type="ORF">SAMN04488115_1066</name>
</gene>
<name>A0A1H6ANZ6_9HYPH</name>
<evidence type="ECO:0000313" key="3">
    <source>
        <dbReference type="Proteomes" id="UP000236743"/>
    </source>
</evidence>
<keyword evidence="3" id="KW-1185">Reference proteome</keyword>
<dbReference type="AlphaFoldDB" id="A0A1H6ANZ6"/>
<protein>
    <submittedName>
        <fullName evidence="2">Uncharacterized protein</fullName>
    </submittedName>
</protein>
<accession>A0A1H6ANZ6</accession>
<evidence type="ECO:0000256" key="1">
    <source>
        <dbReference type="SAM" id="MobiDB-lite"/>
    </source>
</evidence>
<feature type="region of interest" description="Disordered" evidence="1">
    <location>
        <begin position="86"/>
        <end position="107"/>
    </location>
</feature>
<organism evidence="2 3">
    <name type="scientific">Bosea lathyri</name>
    <dbReference type="NCBI Taxonomy" id="1036778"/>
    <lineage>
        <taxon>Bacteria</taxon>
        <taxon>Pseudomonadati</taxon>
        <taxon>Pseudomonadota</taxon>
        <taxon>Alphaproteobacteria</taxon>
        <taxon>Hyphomicrobiales</taxon>
        <taxon>Boseaceae</taxon>
        <taxon>Bosea</taxon>
    </lineage>
</organism>
<dbReference type="Proteomes" id="UP000236743">
    <property type="component" value="Unassembled WGS sequence"/>
</dbReference>
<proteinExistence type="predicted"/>
<dbReference type="EMBL" id="FNUY01000006">
    <property type="protein sequence ID" value="SEG49797.1"/>
    <property type="molecule type" value="Genomic_DNA"/>
</dbReference>
<evidence type="ECO:0000313" key="2">
    <source>
        <dbReference type="EMBL" id="SEG49797.1"/>
    </source>
</evidence>
<sequence>MPSANSVTISTDGERKAAIVRAAVLMGCVSGGEEERELDALTDAIAEYDMRTIVQAVALAAAARCDAGEFEQSAACAEVRHMRDQSPAAACADVTPFENKTKSTDER</sequence>
<reference evidence="2 3" key="1">
    <citation type="submission" date="2016-10" db="EMBL/GenBank/DDBJ databases">
        <authorList>
            <person name="de Groot N.N."/>
        </authorList>
    </citation>
    <scope>NUCLEOTIDE SEQUENCE [LARGE SCALE GENOMIC DNA]</scope>
    <source>
        <strain evidence="2 3">DSM 26656</strain>
    </source>
</reference>